<dbReference type="PANTHER" id="PTHR23050">
    <property type="entry name" value="CALCIUM BINDING PROTEIN"/>
    <property type="match status" value="1"/>
</dbReference>
<dbReference type="PROSITE" id="PS00018">
    <property type="entry name" value="EF_HAND_1"/>
    <property type="match status" value="2"/>
</dbReference>
<dbReference type="InterPro" id="IPR050145">
    <property type="entry name" value="Centrin_CML-like"/>
</dbReference>
<dbReference type="Pfam" id="PF13833">
    <property type="entry name" value="EF-hand_8"/>
    <property type="match status" value="1"/>
</dbReference>
<protein>
    <submittedName>
        <fullName evidence="4">Calcium-binding protein</fullName>
    </submittedName>
</protein>
<dbReference type="RefSeq" id="WP_077970031.1">
    <property type="nucleotide sequence ID" value="NZ_MVFC01000019.1"/>
</dbReference>
<dbReference type="CDD" id="cd00051">
    <property type="entry name" value="EFh"/>
    <property type="match status" value="1"/>
</dbReference>
<evidence type="ECO:0000313" key="4">
    <source>
        <dbReference type="EMBL" id="OON76181.1"/>
    </source>
</evidence>
<dbReference type="SMART" id="SM00054">
    <property type="entry name" value="EFh"/>
    <property type="match status" value="4"/>
</dbReference>
<dbReference type="Proteomes" id="UP000190539">
    <property type="component" value="Unassembled WGS sequence"/>
</dbReference>
<keyword evidence="2" id="KW-0106">Calcium</keyword>
<dbReference type="PROSITE" id="PS50222">
    <property type="entry name" value="EF_HAND_2"/>
    <property type="match status" value="2"/>
</dbReference>
<evidence type="ECO:0000256" key="2">
    <source>
        <dbReference type="ARBA" id="ARBA00022837"/>
    </source>
</evidence>
<comment type="caution">
    <text evidence="4">The sequence shown here is derived from an EMBL/GenBank/DDBJ whole genome shotgun (WGS) entry which is preliminary data.</text>
</comment>
<dbReference type="GO" id="GO:0005509">
    <property type="term" value="F:calcium ion binding"/>
    <property type="evidence" value="ECO:0007669"/>
    <property type="project" value="InterPro"/>
</dbReference>
<dbReference type="STRING" id="83656.B1H18_21395"/>
<dbReference type="Gene3D" id="1.10.238.10">
    <property type="entry name" value="EF-hand"/>
    <property type="match status" value="1"/>
</dbReference>
<dbReference type="InterPro" id="IPR002048">
    <property type="entry name" value="EF_hand_dom"/>
</dbReference>
<keyword evidence="1" id="KW-0677">Repeat</keyword>
<sequence>MTSAVKSQKFSILFDWIDQGGDGQLTRDDLRSMAGLFTGLAADGDDANVTAMRDAFEEMWRLLVKHGDTDGDGQVSRQEFIAVMEANITSPQHFESAVLAIADALVKALDTDGDGVLNRDEYVRMYTSLGIPQEHSGEAFTRLDRDGDGTISHAEFRTAITEFYLSADVDAPGNWLIGPFGPSA</sequence>
<evidence type="ECO:0000256" key="1">
    <source>
        <dbReference type="ARBA" id="ARBA00022737"/>
    </source>
</evidence>
<keyword evidence="5" id="KW-1185">Reference proteome</keyword>
<dbReference type="EMBL" id="MVFC01000019">
    <property type="protein sequence ID" value="OON76181.1"/>
    <property type="molecule type" value="Genomic_DNA"/>
</dbReference>
<organism evidence="4 5">
    <name type="scientific">Streptomyces tsukubensis</name>
    <dbReference type="NCBI Taxonomy" id="83656"/>
    <lineage>
        <taxon>Bacteria</taxon>
        <taxon>Bacillati</taxon>
        <taxon>Actinomycetota</taxon>
        <taxon>Actinomycetes</taxon>
        <taxon>Kitasatosporales</taxon>
        <taxon>Streptomycetaceae</taxon>
        <taxon>Streptomyces</taxon>
    </lineage>
</organism>
<evidence type="ECO:0000313" key="5">
    <source>
        <dbReference type="Proteomes" id="UP000190539"/>
    </source>
</evidence>
<reference evidence="4 5" key="1">
    <citation type="submission" date="2017-02" db="EMBL/GenBank/DDBJ databases">
        <title>Draft Genome Sequence of Streptomyces tsukubaensis F601, a Producer of the immunosuppressant tacrolimus FK506.</title>
        <authorList>
            <person name="Zong G."/>
            <person name="Zhong C."/>
            <person name="Fu J."/>
            <person name="Qin R."/>
            <person name="Cao G."/>
        </authorList>
    </citation>
    <scope>NUCLEOTIDE SEQUENCE [LARGE SCALE GENOMIC DNA]</scope>
    <source>
        <strain evidence="4 5">F601</strain>
    </source>
</reference>
<evidence type="ECO:0000259" key="3">
    <source>
        <dbReference type="PROSITE" id="PS50222"/>
    </source>
</evidence>
<dbReference type="InterPro" id="IPR011992">
    <property type="entry name" value="EF-hand-dom_pair"/>
</dbReference>
<proteinExistence type="predicted"/>
<gene>
    <name evidence="4" type="ORF">B1H18_21395</name>
</gene>
<name>A0A1V4A4Y8_9ACTN</name>
<dbReference type="AlphaFoldDB" id="A0A1V4A4Y8"/>
<accession>A0A1V4A4Y8</accession>
<feature type="domain" description="EF-hand" evidence="3">
    <location>
        <begin position="55"/>
        <end position="90"/>
    </location>
</feature>
<dbReference type="Pfam" id="PF00036">
    <property type="entry name" value="EF-hand_1"/>
    <property type="match status" value="1"/>
</dbReference>
<dbReference type="SUPFAM" id="SSF47473">
    <property type="entry name" value="EF-hand"/>
    <property type="match status" value="1"/>
</dbReference>
<dbReference type="InterPro" id="IPR018247">
    <property type="entry name" value="EF_Hand_1_Ca_BS"/>
</dbReference>
<feature type="domain" description="EF-hand" evidence="3">
    <location>
        <begin position="131"/>
        <end position="166"/>
    </location>
</feature>
<dbReference type="Pfam" id="PF13499">
    <property type="entry name" value="EF-hand_7"/>
    <property type="match status" value="1"/>
</dbReference>